<accession>A0A1E7NEJ8</accession>
<keyword evidence="1" id="KW-0732">Signal</keyword>
<dbReference type="EMBL" id="BMUB01000033">
    <property type="protein sequence ID" value="GGV04274.1"/>
    <property type="molecule type" value="Genomic_DNA"/>
</dbReference>
<reference evidence="4" key="3">
    <citation type="submission" date="2016-08" db="EMBL/GenBank/DDBJ databases">
        <title>Sequencing, assembly and comparative genomics of S. aureofaciens ATCC 10762.</title>
        <authorList>
            <person name="Gradnigo J.S."/>
            <person name="Johnson N."/>
            <person name="Somerville G.A."/>
        </authorList>
    </citation>
    <scope>NUCLEOTIDE SEQUENCE [LARGE SCALE GENOMIC DNA]</scope>
    <source>
        <strain evidence="4">ATCC 10762 / DSM 40127 / CCM 3239 / JCM 4008 / LMG 5968 / NBRC 12843 / NCIMB 8234 / A-377</strain>
    </source>
</reference>
<dbReference type="KEGG" id="kau:B6264_30985"/>
<name>A0A1E7NEJ8_KITAU</name>
<evidence type="ECO:0008006" key="5">
    <source>
        <dbReference type="Google" id="ProtNLM"/>
    </source>
</evidence>
<feature type="chain" id="PRO_5014268936" description="Secreted protein" evidence="1">
    <location>
        <begin position="26"/>
        <end position="153"/>
    </location>
</feature>
<dbReference type="EMBL" id="JPRF03000002">
    <property type="protein sequence ID" value="OEV39117.1"/>
    <property type="molecule type" value="Genomic_DNA"/>
</dbReference>
<dbReference type="RefSeq" id="WP_046386069.1">
    <property type="nucleotide sequence ID" value="NZ_BMUB01000033.1"/>
</dbReference>
<dbReference type="GeneID" id="97489762"/>
<proteinExistence type="predicted"/>
<dbReference type="Proteomes" id="UP000610124">
    <property type="component" value="Unassembled WGS sequence"/>
</dbReference>
<dbReference type="Proteomes" id="UP000037395">
    <property type="component" value="Unassembled WGS sequence"/>
</dbReference>
<reference evidence="2" key="5">
    <citation type="submission" date="2020-09" db="EMBL/GenBank/DDBJ databases">
        <authorList>
            <person name="Sun Q."/>
            <person name="Ohkuma M."/>
        </authorList>
    </citation>
    <scope>NUCLEOTIDE SEQUENCE</scope>
    <source>
        <strain evidence="2">JCM 4434</strain>
    </source>
</reference>
<evidence type="ECO:0000256" key="1">
    <source>
        <dbReference type="SAM" id="SignalP"/>
    </source>
</evidence>
<reference evidence="3" key="4">
    <citation type="submission" date="2016-08" db="EMBL/GenBank/DDBJ databases">
        <title>Sequencing, Assembly and Comparative Genomics of S. aureofaciens ATCC 10762.</title>
        <authorList>
            <person name="Gradnigo J.S."/>
            <person name="Johnson N."/>
            <person name="Somerville G.A."/>
        </authorList>
    </citation>
    <scope>NUCLEOTIDE SEQUENCE [LARGE SCALE GENOMIC DNA]</scope>
    <source>
        <strain evidence="3">ATCC 10762</strain>
    </source>
</reference>
<gene>
    <name evidence="2" type="ORF">GCM10010502_68700</name>
    <name evidence="3" type="ORF">HS99_0018710</name>
</gene>
<evidence type="ECO:0000313" key="3">
    <source>
        <dbReference type="EMBL" id="OEV39117.1"/>
    </source>
</evidence>
<comment type="caution">
    <text evidence="3">The sequence shown here is derived from an EMBL/GenBank/DDBJ whole genome shotgun (WGS) entry which is preliminary data.</text>
</comment>
<reference evidence="2" key="1">
    <citation type="journal article" date="2014" name="Int. J. Syst. Evol. Microbiol.">
        <title>Complete genome sequence of Corynebacterium casei LMG S-19264T (=DSM 44701T), isolated from a smear-ripened cheese.</title>
        <authorList>
            <consortium name="US DOE Joint Genome Institute (JGI-PGF)"/>
            <person name="Walter F."/>
            <person name="Albersmeier A."/>
            <person name="Kalinowski J."/>
            <person name="Ruckert C."/>
        </authorList>
    </citation>
    <scope>NUCLEOTIDE SEQUENCE</scope>
    <source>
        <strain evidence="2">JCM 4434</strain>
    </source>
</reference>
<accession>A0A8H9LRG2</accession>
<reference evidence="3 4" key="2">
    <citation type="submission" date="2014-07" db="EMBL/GenBank/DDBJ databases">
        <authorList>
            <person name="Zhang J.E."/>
            <person name="Yang H."/>
            <person name="Guo J."/>
            <person name="Deng Z."/>
            <person name="Luo H."/>
            <person name="Luo M."/>
            <person name="Zhao B."/>
        </authorList>
    </citation>
    <scope>NUCLEOTIDE SEQUENCE [LARGE SCALE GENOMIC DNA]</scope>
    <source>
        <strain evidence="3">ATCC 10762</strain>
        <strain evidence="4">ATCC 10762 / DSM 40127 / CCM 3239 / JCM 4008 / LMG 5968 / NBRC 12843 / NCIMB 8234 / A-377</strain>
    </source>
</reference>
<keyword evidence="4" id="KW-1185">Reference proteome</keyword>
<feature type="signal peptide" evidence="1">
    <location>
        <begin position="1"/>
        <end position="25"/>
    </location>
</feature>
<evidence type="ECO:0000313" key="4">
    <source>
        <dbReference type="Proteomes" id="UP000037395"/>
    </source>
</evidence>
<protein>
    <recommendedName>
        <fullName evidence="5">Secreted protein</fullName>
    </recommendedName>
</protein>
<sequence>MIKRLPVLAAAVGLLLAPLAGTASAETTTPAKPAVGSAVTSGVWNTATYNPDGNTNTVEINQYVGSDNHHYVTGWLYAGSSNVAFYYDQSFDGGRTWNSFLDRRYVGPGGWYTLPTKYDDGGVWYRACSAAEWAGSPYANPQWGYNIACTNWY</sequence>
<organism evidence="3 4">
    <name type="scientific">Kitasatospora aureofaciens</name>
    <name type="common">Streptomyces aureofaciens</name>
    <dbReference type="NCBI Taxonomy" id="1894"/>
    <lineage>
        <taxon>Bacteria</taxon>
        <taxon>Bacillati</taxon>
        <taxon>Actinomycetota</taxon>
        <taxon>Actinomycetes</taxon>
        <taxon>Kitasatosporales</taxon>
        <taxon>Streptomycetaceae</taxon>
        <taxon>Kitasatospora</taxon>
    </lineage>
</organism>
<evidence type="ECO:0000313" key="2">
    <source>
        <dbReference type="EMBL" id="GGV04274.1"/>
    </source>
</evidence>
<dbReference type="AlphaFoldDB" id="A0A1E7NEJ8"/>